<dbReference type="EMBL" id="GL376608">
    <property type="status" value="NOT_ANNOTATED_CDS"/>
    <property type="molecule type" value="Genomic_DNA"/>
</dbReference>
<feature type="compositionally biased region" description="Polar residues" evidence="1">
    <location>
        <begin position="1"/>
        <end position="29"/>
    </location>
</feature>
<dbReference type="EnsemblProtists" id="PYU1_T012316">
    <property type="protein sequence ID" value="PYU1_T012316"/>
    <property type="gene ID" value="PYU1_G012290"/>
</dbReference>
<evidence type="ECO:0000313" key="2">
    <source>
        <dbReference type="EnsemblProtists" id="PYU1_T012316"/>
    </source>
</evidence>
<reference evidence="3" key="1">
    <citation type="journal article" date="2010" name="Genome Biol.">
        <title>Genome sequence of the necrotrophic plant pathogen Pythium ultimum reveals original pathogenicity mechanisms and effector repertoire.</title>
        <authorList>
            <person name="Levesque C.A."/>
            <person name="Brouwer H."/>
            <person name="Cano L."/>
            <person name="Hamilton J.P."/>
            <person name="Holt C."/>
            <person name="Huitema E."/>
            <person name="Raffaele S."/>
            <person name="Robideau G.P."/>
            <person name="Thines M."/>
            <person name="Win J."/>
            <person name="Zerillo M.M."/>
            <person name="Beakes G.W."/>
            <person name="Boore J.L."/>
            <person name="Busam D."/>
            <person name="Dumas B."/>
            <person name="Ferriera S."/>
            <person name="Fuerstenberg S.I."/>
            <person name="Gachon C.M."/>
            <person name="Gaulin E."/>
            <person name="Govers F."/>
            <person name="Grenville-Briggs L."/>
            <person name="Horner N."/>
            <person name="Hostetler J."/>
            <person name="Jiang R.H."/>
            <person name="Johnson J."/>
            <person name="Krajaejun T."/>
            <person name="Lin H."/>
            <person name="Meijer H.J."/>
            <person name="Moore B."/>
            <person name="Morris P."/>
            <person name="Phuntmart V."/>
            <person name="Puiu D."/>
            <person name="Shetty J."/>
            <person name="Stajich J.E."/>
            <person name="Tripathy S."/>
            <person name="Wawra S."/>
            <person name="van West P."/>
            <person name="Whitty B.R."/>
            <person name="Coutinho P.M."/>
            <person name="Henrissat B."/>
            <person name="Martin F."/>
            <person name="Thomas P.D."/>
            <person name="Tyler B.M."/>
            <person name="De Vries R.P."/>
            <person name="Kamoun S."/>
            <person name="Yandell M."/>
            <person name="Tisserat N."/>
            <person name="Buell C.R."/>
        </authorList>
    </citation>
    <scope>NUCLEOTIDE SEQUENCE</scope>
    <source>
        <strain evidence="3">DAOM:BR144</strain>
    </source>
</reference>
<name>K3X517_GLOUD</name>
<feature type="region of interest" description="Disordered" evidence="1">
    <location>
        <begin position="1"/>
        <end position="35"/>
    </location>
</feature>
<protein>
    <recommendedName>
        <fullName evidence="4">Cyclic nucleotide-binding domain-containing protein</fullName>
    </recommendedName>
</protein>
<dbReference type="VEuPathDB" id="FungiDB:PYU1_G012290"/>
<dbReference type="SUPFAM" id="SSF51206">
    <property type="entry name" value="cAMP-binding domain-like"/>
    <property type="match status" value="1"/>
</dbReference>
<organism evidence="2 3">
    <name type="scientific">Globisporangium ultimum (strain ATCC 200006 / CBS 805.95 / DAOM BR144)</name>
    <name type="common">Pythium ultimum</name>
    <dbReference type="NCBI Taxonomy" id="431595"/>
    <lineage>
        <taxon>Eukaryota</taxon>
        <taxon>Sar</taxon>
        <taxon>Stramenopiles</taxon>
        <taxon>Oomycota</taxon>
        <taxon>Peronosporomycetes</taxon>
        <taxon>Pythiales</taxon>
        <taxon>Pythiaceae</taxon>
        <taxon>Globisporangium</taxon>
    </lineage>
</organism>
<dbReference type="InterPro" id="IPR014710">
    <property type="entry name" value="RmlC-like_jellyroll"/>
</dbReference>
<dbReference type="Proteomes" id="UP000019132">
    <property type="component" value="Unassembled WGS sequence"/>
</dbReference>
<reference evidence="3" key="2">
    <citation type="submission" date="2010-04" db="EMBL/GenBank/DDBJ databases">
        <authorList>
            <person name="Buell R."/>
            <person name="Hamilton J."/>
            <person name="Hostetler J."/>
        </authorList>
    </citation>
    <scope>NUCLEOTIDE SEQUENCE [LARGE SCALE GENOMIC DNA]</scope>
    <source>
        <strain evidence="3">DAOM:BR144</strain>
    </source>
</reference>
<dbReference type="InterPro" id="IPR018490">
    <property type="entry name" value="cNMP-bd_dom_sf"/>
</dbReference>
<dbReference type="InParanoid" id="K3X517"/>
<dbReference type="Gene3D" id="2.60.120.10">
    <property type="entry name" value="Jelly Rolls"/>
    <property type="match status" value="1"/>
</dbReference>
<dbReference type="HOGENOM" id="CLU_1105160_0_0_1"/>
<reference evidence="2" key="3">
    <citation type="submission" date="2015-02" db="UniProtKB">
        <authorList>
            <consortium name="EnsemblProtists"/>
        </authorList>
    </citation>
    <scope>IDENTIFICATION</scope>
    <source>
        <strain evidence="2">DAOM BR144</strain>
    </source>
</reference>
<sequence length="252" mass="27848">MEPTKSSSLFSRRSNQRGAIVSGTNSNKPSGRRGRLRSANQTEMLDQAKAQDLSLSRKVGDKIIKTLTHGQGFSEMVLLMNYPRTVNRCVLRRHDFQQVLTQYPEAREKVIPAMLSTCMVGNAVNGVYCPLHEMMNSVYSVNADLGQAASLSAKKAALIISDVICLSLDGKSILYRINASLKHELTKKRDQDLEYNHCSHASRAGGMDHIKHHEPSIPSTGQGILPSSVTLEARSESTARAHRIFSKREDEG</sequence>
<keyword evidence="3" id="KW-1185">Reference proteome</keyword>
<proteinExistence type="predicted"/>
<accession>K3X517</accession>
<evidence type="ECO:0008006" key="4">
    <source>
        <dbReference type="Google" id="ProtNLM"/>
    </source>
</evidence>
<evidence type="ECO:0000256" key="1">
    <source>
        <dbReference type="SAM" id="MobiDB-lite"/>
    </source>
</evidence>
<evidence type="ECO:0000313" key="3">
    <source>
        <dbReference type="Proteomes" id="UP000019132"/>
    </source>
</evidence>
<dbReference type="AlphaFoldDB" id="K3X517"/>